<organism evidence="2 3">
    <name type="scientific">Meira miltonrushii</name>
    <dbReference type="NCBI Taxonomy" id="1280837"/>
    <lineage>
        <taxon>Eukaryota</taxon>
        <taxon>Fungi</taxon>
        <taxon>Dikarya</taxon>
        <taxon>Basidiomycota</taxon>
        <taxon>Ustilaginomycotina</taxon>
        <taxon>Exobasidiomycetes</taxon>
        <taxon>Exobasidiales</taxon>
        <taxon>Brachybasidiaceae</taxon>
        <taxon>Meira</taxon>
    </lineage>
</organism>
<dbReference type="GO" id="GO:0030151">
    <property type="term" value="F:molybdenum ion binding"/>
    <property type="evidence" value="ECO:0007669"/>
    <property type="project" value="InterPro"/>
</dbReference>
<feature type="domain" description="MOSC" evidence="1">
    <location>
        <begin position="182"/>
        <end position="383"/>
    </location>
</feature>
<dbReference type="GeneID" id="37021774"/>
<dbReference type="InParanoid" id="A0A316V6F1"/>
<dbReference type="AlphaFoldDB" id="A0A316V6F1"/>
<dbReference type="InterPro" id="IPR005303">
    <property type="entry name" value="MOCOS_middle"/>
</dbReference>
<dbReference type="Pfam" id="PF03476">
    <property type="entry name" value="MOSC_N"/>
    <property type="match status" value="1"/>
</dbReference>
<dbReference type="STRING" id="1280837.A0A316V6F1"/>
<dbReference type="Proteomes" id="UP000245771">
    <property type="component" value="Unassembled WGS sequence"/>
</dbReference>
<keyword evidence="3" id="KW-1185">Reference proteome</keyword>
<dbReference type="PANTHER" id="PTHR14237">
    <property type="entry name" value="MOLYBDOPTERIN COFACTOR SULFURASE MOSC"/>
    <property type="match status" value="1"/>
</dbReference>
<name>A0A316V6F1_9BASI</name>
<dbReference type="Pfam" id="PF03473">
    <property type="entry name" value="MOSC"/>
    <property type="match status" value="1"/>
</dbReference>
<dbReference type="PROSITE" id="PS51340">
    <property type="entry name" value="MOSC"/>
    <property type="match status" value="1"/>
</dbReference>
<evidence type="ECO:0000313" key="2">
    <source>
        <dbReference type="EMBL" id="PWN31793.1"/>
    </source>
</evidence>
<dbReference type="EMBL" id="KZ819607">
    <property type="protein sequence ID" value="PWN31793.1"/>
    <property type="molecule type" value="Genomic_DNA"/>
</dbReference>
<dbReference type="GO" id="GO:0003824">
    <property type="term" value="F:catalytic activity"/>
    <property type="evidence" value="ECO:0007669"/>
    <property type="project" value="InterPro"/>
</dbReference>
<sequence>MIIILILSAFYHFYLKPPSKTERDGVKDEDIAEIDSLIVYPVKSGRGIELDDAMVSRKGFKFDRRWAVVAKKGLKRLNLKDEPKITHIIPSFDYDNNMLRLRIGKESKVQLPDIGVPLEIDEKTLRTWPHVENISFYGDFADGRESQLAPGDWGYKGTPSDWVSELVGYPVHFLQFDPVSSKRIAFPIFKPPHDLSRWEDDRQKQLNSVTGVEFQDLYPFLVATRESLAEVNEHVQKAIKEEKFRYDKVFWSRSDRDVSLPIQRFRPNIVLRSRKVQDGKDKVARYAAFSEDSWETVWVEAEKGTLPIHLVARCERCLLTTVDPETAHRDPNVPLAILRETRARISQPGIKSRPSPCFGMYSIPEEPANGFLRIKVGDPVRVRWRPFALDDEVEAGRRQVREVAPVSQHKVLKK</sequence>
<dbReference type="PANTHER" id="PTHR14237:SF19">
    <property type="entry name" value="MITOCHONDRIAL AMIDOXIME REDUCING COMPONENT 1"/>
    <property type="match status" value="1"/>
</dbReference>
<evidence type="ECO:0000313" key="3">
    <source>
        <dbReference type="Proteomes" id="UP000245771"/>
    </source>
</evidence>
<protein>
    <recommendedName>
        <fullName evidence="1">MOSC domain-containing protein</fullName>
    </recommendedName>
</protein>
<gene>
    <name evidence="2" type="ORF">FA14DRAFT_166063</name>
</gene>
<dbReference type="SUPFAM" id="SSF141673">
    <property type="entry name" value="MOSC N-terminal domain-like"/>
    <property type="match status" value="1"/>
</dbReference>
<proteinExistence type="predicted"/>
<evidence type="ECO:0000259" key="1">
    <source>
        <dbReference type="PROSITE" id="PS51340"/>
    </source>
</evidence>
<dbReference type="RefSeq" id="XP_025352095.1">
    <property type="nucleotide sequence ID" value="XM_025499993.1"/>
</dbReference>
<dbReference type="GO" id="GO:0030170">
    <property type="term" value="F:pyridoxal phosphate binding"/>
    <property type="evidence" value="ECO:0007669"/>
    <property type="project" value="InterPro"/>
</dbReference>
<dbReference type="InterPro" id="IPR005302">
    <property type="entry name" value="MoCF_Sase_C"/>
</dbReference>
<reference evidence="2 3" key="1">
    <citation type="journal article" date="2018" name="Mol. Biol. Evol.">
        <title>Broad Genomic Sampling Reveals a Smut Pathogenic Ancestry of the Fungal Clade Ustilaginomycotina.</title>
        <authorList>
            <person name="Kijpornyongpan T."/>
            <person name="Mondo S.J."/>
            <person name="Barry K."/>
            <person name="Sandor L."/>
            <person name="Lee J."/>
            <person name="Lipzen A."/>
            <person name="Pangilinan J."/>
            <person name="LaButti K."/>
            <person name="Hainaut M."/>
            <person name="Henrissat B."/>
            <person name="Grigoriev I.V."/>
            <person name="Spatafora J.W."/>
            <person name="Aime M.C."/>
        </authorList>
    </citation>
    <scope>NUCLEOTIDE SEQUENCE [LARGE SCALE GENOMIC DNA]</scope>
    <source>
        <strain evidence="2 3">MCA 3882</strain>
    </source>
</reference>
<dbReference type="OrthoDB" id="17255at2759"/>
<accession>A0A316V6F1</accession>